<proteinExistence type="predicted"/>
<keyword evidence="2" id="KW-1185">Reference proteome</keyword>
<reference evidence="1 2" key="1">
    <citation type="journal article" date="2006" name="Proc. Natl. Acad. Sci. U.S.A.">
        <title>Burkholderia xenovorans LB400 harbors a multi-replicon, 9.73-Mbp genome shaped for versatility.</title>
        <authorList>
            <person name="Chain P.S."/>
            <person name="Denef V.J."/>
            <person name="Konstantinidis K.T."/>
            <person name="Vergez L.M."/>
            <person name="Agullo L."/>
            <person name="Reyes V.L."/>
            <person name="Hauser L."/>
            <person name="Cordova M."/>
            <person name="Gomez L."/>
            <person name="Gonzalez M."/>
            <person name="Land M."/>
            <person name="Lao V."/>
            <person name="Larimer F."/>
            <person name="LiPuma J.J."/>
            <person name="Mahenthiralingam E."/>
            <person name="Malfatti S.A."/>
            <person name="Marx C.J."/>
            <person name="Parnell J.J."/>
            <person name="Ramette A."/>
            <person name="Richardson P."/>
            <person name="Seeger M."/>
            <person name="Smith D."/>
            <person name="Spilker T."/>
            <person name="Sul W.J."/>
            <person name="Tsoi T.V."/>
            <person name="Ulrich L.E."/>
            <person name="Zhulin I.B."/>
            <person name="Tiedje J.M."/>
        </authorList>
    </citation>
    <scope>NUCLEOTIDE SEQUENCE [LARGE SCALE GENOMIC DNA]</scope>
    <source>
        <strain evidence="1 2">LB400</strain>
    </source>
</reference>
<dbReference type="AlphaFoldDB" id="Q13GY5"/>
<dbReference type="Proteomes" id="UP000001817">
    <property type="component" value="Chromosome 3"/>
</dbReference>
<dbReference type="KEGG" id="bxe:Bxe_C0719"/>
<accession>Q13GY5</accession>
<sequence>MLTLEFLTSLHDKRLFVADYRPMGSTVVDPQGTANRPISGHSLCTVKCYEPKGYPTDVDRATLFGELAAPGEAPRVVVEVGQHVAVVLSECRSAAVPIRQPACA</sequence>
<protein>
    <submittedName>
        <fullName evidence="1">Uncharacterized protein</fullName>
    </submittedName>
</protein>
<evidence type="ECO:0000313" key="1">
    <source>
        <dbReference type="EMBL" id="ABE36654.1"/>
    </source>
</evidence>
<organism evidence="1 2">
    <name type="scientific">Paraburkholderia xenovorans (strain LB400)</name>
    <dbReference type="NCBI Taxonomy" id="266265"/>
    <lineage>
        <taxon>Bacteria</taxon>
        <taxon>Pseudomonadati</taxon>
        <taxon>Pseudomonadota</taxon>
        <taxon>Betaproteobacteria</taxon>
        <taxon>Burkholderiales</taxon>
        <taxon>Burkholderiaceae</taxon>
        <taxon>Paraburkholderia</taxon>
    </lineage>
</organism>
<gene>
    <name evidence="1" type="ORF">Bxe_C0719</name>
</gene>
<dbReference type="EMBL" id="CP000272">
    <property type="protein sequence ID" value="ABE36654.1"/>
    <property type="molecule type" value="Genomic_DNA"/>
</dbReference>
<name>Q13GY5_PARXL</name>
<evidence type="ECO:0000313" key="2">
    <source>
        <dbReference type="Proteomes" id="UP000001817"/>
    </source>
</evidence>